<accession>A0A1H7LUQ8</accession>
<keyword evidence="2" id="KW-1185">Reference proteome</keyword>
<proteinExistence type="predicted"/>
<evidence type="ECO:0000313" key="1">
    <source>
        <dbReference type="EMBL" id="SEL02683.1"/>
    </source>
</evidence>
<dbReference type="Proteomes" id="UP000182321">
    <property type="component" value="Unassembled WGS sequence"/>
</dbReference>
<gene>
    <name evidence="1" type="ORF">SAMN02910377_02471</name>
</gene>
<sequence length="81" mass="9520">MVERITIKEIQEIVSDISKELNEDSVLYEDFTWFSTNKYTVPSEYIGELLLFIKKIKNNVEVSSHKDELTILENKLESFFG</sequence>
<dbReference type="RefSeq" id="WP_074792157.1">
    <property type="nucleotide sequence ID" value="NZ_FNZX01000018.1"/>
</dbReference>
<dbReference type="AlphaFoldDB" id="A0A1H7LUQ8"/>
<dbReference type="EMBL" id="FNZX01000018">
    <property type="protein sequence ID" value="SEL02683.1"/>
    <property type="molecule type" value="Genomic_DNA"/>
</dbReference>
<organism evidence="1 2">
    <name type="scientific">Pseudobutyrivibrio ruminis</name>
    <dbReference type="NCBI Taxonomy" id="46206"/>
    <lineage>
        <taxon>Bacteria</taxon>
        <taxon>Bacillati</taxon>
        <taxon>Bacillota</taxon>
        <taxon>Clostridia</taxon>
        <taxon>Lachnospirales</taxon>
        <taxon>Lachnospiraceae</taxon>
        <taxon>Pseudobutyrivibrio</taxon>
    </lineage>
</organism>
<protein>
    <submittedName>
        <fullName evidence="1">Uncharacterized protein</fullName>
    </submittedName>
</protein>
<evidence type="ECO:0000313" key="2">
    <source>
        <dbReference type="Proteomes" id="UP000182321"/>
    </source>
</evidence>
<reference evidence="2" key="1">
    <citation type="submission" date="2016-10" db="EMBL/GenBank/DDBJ databases">
        <authorList>
            <person name="Varghese N."/>
        </authorList>
    </citation>
    <scope>NUCLEOTIDE SEQUENCE [LARGE SCALE GENOMIC DNA]</scope>
    <source>
        <strain evidence="2">ACV-9</strain>
    </source>
</reference>
<name>A0A1H7LUQ8_9FIRM</name>